<dbReference type="Proteomes" id="UP000324800">
    <property type="component" value="Unassembled WGS sequence"/>
</dbReference>
<accession>A0A5J4TPA8</accession>
<evidence type="ECO:0000313" key="2">
    <source>
        <dbReference type="EMBL" id="KAA6359712.1"/>
    </source>
</evidence>
<organism evidence="2 3">
    <name type="scientific">Streblomastix strix</name>
    <dbReference type="NCBI Taxonomy" id="222440"/>
    <lineage>
        <taxon>Eukaryota</taxon>
        <taxon>Metamonada</taxon>
        <taxon>Preaxostyla</taxon>
        <taxon>Oxymonadida</taxon>
        <taxon>Streblomastigidae</taxon>
        <taxon>Streblomastix</taxon>
    </lineage>
</organism>
<keyword evidence="1" id="KW-0732">Signal</keyword>
<dbReference type="EMBL" id="SNRW01027964">
    <property type="protein sequence ID" value="KAA6359712.1"/>
    <property type="molecule type" value="Genomic_DNA"/>
</dbReference>
<proteinExistence type="predicted"/>
<protein>
    <recommendedName>
        <fullName evidence="4">Transmembrane protein</fullName>
    </recommendedName>
</protein>
<evidence type="ECO:0000256" key="1">
    <source>
        <dbReference type="SAM" id="SignalP"/>
    </source>
</evidence>
<comment type="caution">
    <text evidence="2">The sequence shown here is derived from an EMBL/GenBank/DDBJ whole genome shotgun (WGS) entry which is preliminary data.</text>
</comment>
<evidence type="ECO:0000313" key="3">
    <source>
        <dbReference type="Proteomes" id="UP000324800"/>
    </source>
</evidence>
<feature type="chain" id="PRO_5023934971" description="Transmembrane protein" evidence="1">
    <location>
        <begin position="19"/>
        <end position="187"/>
    </location>
</feature>
<evidence type="ECO:0008006" key="4">
    <source>
        <dbReference type="Google" id="ProtNLM"/>
    </source>
</evidence>
<gene>
    <name evidence="2" type="ORF">EZS28_044761</name>
</gene>
<sequence length="187" mass="21801">MLFQVIFLTYLILSDKEGQVIQDIRYHSIRSLGWIQYHGDNDAQSQLCKLGYAGMMAVAVGICGGCIVNNNGDIKLALSSIGCFFNRIHEGRKTQYFYHHPVPPQPELIKPSEEQLEEEGGNEEIEQWMAKKQKEKYQNIKFRTIQTKYTILNSFCNKLNGQQRYNEHDYYYDEDRNDGINIDDDEM</sequence>
<name>A0A5J4TPA8_9EUKA</name>
<dbReference type="AlphaFoldDB" id="A0A5J4TPA8"/>
<feature type="signal peptide" evidence="1">
    <location>
        <begin position="1"/>
        <end position="18"/>
    </location>
</feature>
<reference evidence="2 3" key="1">
    <citation type="submission" date="2019-03" db="EMBL/GenBank/DDBJ databases">
        <title>Single cell metagenomics reveals metabolic interactions within the superorganism composed of flagellate Streblomastix strix and complex community of Bacteroidetes bacteria on its surface.</title>
        <authorList>
            <person name="Treitli S.C."/>
            <person name="Kolisko M."/>
            <person name="Husnik F."/>
            <person name="Keeling P."/>
            <person name="Hampl V."/>
        </authorList>
    </citation>
    <scope>NUCLEOTIDE SEQUENCE [LARGE SCALE GENOMIC DNA]</scope>
    <source>
        <strain evidence="2">ST1C</strain>
    </source>
</reference>